<reference evidence="1" key="1">
    <citation type="submission" date="2021-06" db="EMBL/GenBank/DDBJ databases">
        <authorList>
            <person name="Kallberg Y."/>
            <person name="Tangrot J."/>
            <person name="Rosling A."/>
        </authorList>
    </citation>
    <scope>NUCLEOTIDE SEQUENCE</scope>
    <source>
        <strain evidence="1">MA461A</strain>
    </source>
</reference>
<evidence type="ECO:0000313" key="2">
    <source>
        <dbReference type="Proteomes" id="UP000789920"/>
    </source>
</evidence>
<proteinExistence type="predicted"/>
<protein>
    <submittedName>
        <fullName evidence="1">30265_t:CDS:1</fullName>
    </submittedName>
</protein>
<gene>
    <name evidence="1" type="ORF">RPERSI_LOCUS8040</name>
</gene>
<keyword evidence="2" id="KW-1185">Reference proteome</keyword>
<dbReference type="Proteomes" id="UP000789920">
    <property type="component" value="Unassembled WGS sequence"/>
</dbReference>
<organism evidence="1 2">
    <name type="scientific">Racocetra persica</name>
    <dbReference type="NCBI Taxonomy" id="160502"/>
    <lineage>
        <taxon>Eukaryota</taxon>
        <taxon>Fungi</taxon>
        <taxon>Fungi incertae sedis</taxon>
        <taxon>Mucoromycota</taxon>
        <taxon>Glomeromycotina</taxon>
        <taxon>Glomeromycetes</taxon>
        <taxon>Diversisporales</taxon>
        <taxon>Gigasporaceae</taxon>
        <taxon>Racocetra</taxon>
    </lineage>
</organism>
<feature type="non-terminal residue" evidence="1">
    <location>
        <position position="1"/>
    </location>
</feature>
<sequence length="76" mass="8019">EVGRSLGFHDRLSDTLIGVFRDFEAAPISPANCSANFFISGLLSKSTSPSVSSSSSITMSSSFSQCSLQVSQRSPL</sequence>
<name>A0ACA9NFY1_9GLOM</name>
<comment type="caution">
    <text evidence="1">The sequence shown here is derived from an EMBL/GenBank/DDBJ whole genome shotgun (WGS) entry which is preliminary data.</text>
</comment>
<dbReference type="EMBL" id="CAJVQC010014168">
    <property type="protein sequence ID" value="CAG8655025.1"/>
    <property type="molecule type" value="Genomic_DNA"/>
</dbReference>
<evidence type="ECO:0000313" key="1">
    <source>
        <dbReference type="EMBL" id="CAG8655025.1"/>
    </source>
</evidence>
<accession>A0ACA9NFY1</accession>